<evidence type="ECO:0000256" key="3">
    <source>
        <dbReference type="ARBA" id="ARBA00009759"/>
    </source>
</evidence>
<dbReference type="STRING" id="1051890.A0A3N4LPI8"/>
<gene>
    <name evidence="8" type="ORF">L211DRAFT_268849</name>
</gene>
<dbReference type="GO" id="GO:0046854">
    <property type="term" value="P:phosphatidylinositol phosphate biosynthetic process"/>
    <property type="evidence" value="ECO:0007669"/>
    <property type="project" value="InterPro"/>
</dbReference>
<dbReference type="InParanoid" id="A0A3N4LPI8"/>
<feature type="binding site" evidence="6">
    <location>
        <position position="99"/>
    </location>
    <ligand>
        <name>Mg(2+)</name>
        <dbReference type="ChEBI" id="CHEBI:18420"/>
        <label>1</label>
        <note>catalytic</note>
    </ligand>
</feature>
<evidence type="ECO:0000256" key="1">
    <source>
        <dbReference type="ARBA" id="ARBA00001033"/>
    </source>
</evidence>
<dbReference type="PANTHER" id="PTHR20854">
    <property type="entry name" value="INOSITOL MONOPHOSPHATASE"/>
    <property type="match status" value="1"/>
</dbReference>
<comment type="cofactor">
    <cofactor evidence="2 6 7">
        <name>Mg(2+)</name>
        <dbReference type="ChEBI" id="CHEBI:18420"/>
    </cofactor>
</comment>
<evidence type="ECO:0000313" key="8">
    <source>
        <dbReference type="EMBL" id="RPB23439.1"/>
    </source>
</evidence>
<dbReference type="InterPro" id="IPR020550">
    <property type="entry name" value="Inositol_monophosphatase_CS"/>
</dbReference>
<feature type="binding site" evidence="6">
    <location>
        <position position="102"/>
    </location>
    <ligand>
        <name>Mg(2+)</name>
        <dbReference type="ChEBI" id="CHEBI:18420"/>
        <label>1</label>
        <note>catalytic</note>
    </ligand>
</feature>
<keyword evidence="5 6" id="KW-0460">Magnesium</keyword>
<comment type="similarity">
    <text evidence="3 7">Belongs to the inositol monophosphatase superfamily.</text>
</comment>
<dbReference type="AlphaFoldDB" id="A0A3N4LPI8"/>
<dbReference type="FunFam" id="3.30.540.10:FF:000004">
    <property type="entry name" value="Inositol-1-monophosphatase"/>
    <property type="match status" value="1"/>
</dbReference>
<proteinExistence type="inferred from homology"/>
<dbReference type="PRINTS" id="PR00377">
    <property type="entry name" value="IMPHPHTASES"/>
</dbReference>
<dbReference type="Gene3D" id="3.30.540.10">
    <property type="entry name" value="Fructose-1,6-Bisphosphatase, subunit A, domain 1"/>
    <property type="match status" value="1"/>
</dbReference>
<dbReference type="OrthoDB" id="10254945at2759"/>
<feature type="binding site" evidence="6">
    <location>
        <position position="81"/>
    </location>
    <ligand>
        <name>Mg(2+)</name>
        <dbReference type="ChEBI" id="CHEBI:18420"/>
        <label>1</label>
        <note>catalytic</note>
    </ligand>
</feature>
<evidence type="ECO:0000256" key="5">
    <source>
        <dbReference type="ARBA" id="ARBA00022842"/>
    </source>
</evidence>
<dbReference type="SUPFAM" id="SSF56655">
    <property type="entry name" value="Carbohydrate phosphatase"/>
    <property type="match status" value="1"/>
</dbReference>
<protein>
    <recommendedName>
        <fullName evidence="7">Inositol-1-monophosphatase</fullName>
        <ecNumber evidence="7">3.1.3.25</ecNumber>
    </recommendedName>
</protein>
<dbReference type="InterPro" id="IPR000760">
    <property type="entry name" value="Inositol_monophosphatase-like"/>
</dbReference>
<dbReference type="PANTHER" id="PTHR20854:SF4">
    <property type="entry name" value="INOSITOL-1-MONOPHOSPHATASE-RELATED"/>
    <property type="match status" value="1"/>
</dbReference>
<dbReference type="GO" id="GO:0006021">
    <property type="term" value="P:inositol biosynthetic process"/>
    <property type="evidence" value="ECO:0007669"/>
    <property type="project" value="UniProtKB-UniPathway"/>
</dbReference>
<feature type="binding site" evidence="6">
    <location>
        <position position="241"/>
    </location>
    <ligand>
        <name>Mg(2+)</name>
        <dbReference type="ChEBI" id="CHEBI:18420"/>
        <label>1</label>
        <note>catalytic</note>
    </ligand>
</feature>
<dbReference type="Pfam" id="PF00459">
    <property type="entry name" value="Inositol_P"/>
    <property type="match status" value="1"/>
</dbReference>
<dbReference type="Gene3D" id="3.40.190.80">
    <property type="match status" value="1"/>
</dbReference>
<comment type="pathway">
    <text evidence="7">Polyol metabolism; myo-inositol biosynthesis; myo-inositol from D-glucose 6-phosphate: step 2/2.</text>
</comment>
<keyword evidence="9" id="KW-1185">Reference proteome</keyword>
<organism evidence="8 9">
    <name type="scientific">Terfezia boudieri ATCC MYA-4762</name>
    <dbReference type="NCBI Taxonomy" id="1051890"/>
    <lineage>
        <taxon>Eukaryota</taxon>
        <taxon>Fungi</taxon>
        <taxon>Dikarya</taxon>
        <taxon>Ascomycota</taxon>
        <taxon>Pezizomycotina</taxon>
        <taxon>Pezizomycetes</taxon>
        <taxon>Pezizales</taxon>
        <taxon>Pezizaceae</taxon>
        <taxon>Terfezia</taxon>
    </lineage>
</organism>
<reference evidence="8 9" key="1">
    <citation type="journal article" date="2018" name="Nat. Ecol. Evol.">
        <title>Pezizomycetes genomes reveal the molecular basis of ectomycorrhizal truffle lifestyle.</title>
        <authorList>
            <person name="Murat C."/>
            <person name="Payen T."/>
            <person name="Noel B."/>
            <person name="Kuo A."/>
            <person name="Morin E."/>
            <person name="Chen J."/>
            <person name="Kohler A."/>
            <person name="Krizsan K."/>
            <person name="Balestrini R."/>
            <person name="Da Silva C."/>
            <person name="Montanini B."/>
            <person name="Hainaut M."/>
            <person name="Levati E."/>
            <person name="Barry K.W."/>
            <person name="Belfiori B."/>
            <person name="Cichocki N."/>
            <person name="Clum A."/>
            <person name="Dockter R.B."/>
            <person name="Fauchery L."/>
            <person name="Guy J."/>
            <person name="Iotti M."/>
            <person name="Le Tacon F."/>
            <person name="Lindquist E.A."/>
            <person name="Lipzen A."/>
            <person name="Malagnac F."/>
            <person name="Mello A."/>
            <person name="Molinier V."/>
            <person name="Miyauchi S."/>
            <person name="Poulain J."/>
            <person name="Riccioni C."/>
            <person name="Rubini A."/>
            <person name="Sitrit Y."/>
            <person name="Splivallo R."/>
            <person name="Traeger S."/>
            <person name="Wang M."/>
            <person name="Zifcakova L."/>
            <person name="Wipf D."/>
            <person name="Zambonelli A."/>
            <person name="Paolocci F."/>
            <person name="Nowrousian M."/>
            <person name="Ottonello S."/>
            <person name="Baldrian P."/>
            <person name="Spatafora J.W."/>
            <person name="Henrissat B."/>
            <person name="Nagy L.G."/>
            <person name="Aury J.M."/>
            <person name="Wincker P."/>
            <person name="Grigoriev I.V."/>
            <person name="Bonfante P."/>
            <person name="Martin F.M."/>
        </authorList>
    </citation>
    <scope>NUCLEOTIDE SEQUENCE [LARGE SCALE GENOMIC DNA]</scope>
    <source>
        <strain evidence="8 9">ATCC MYA-4762</strain>
    </source>
</reference>
<dbReference type="UniPathway" id="UPA00823">
    <property type="reaction ID" value="UER00788"/>
</dbReference>
<dbReference type="CDD" id="cd01639">
    <property type="entry name" value="IMPase"/>
    <property type="match status" value="1"/>
</dbReference>
<dbReference type="FunCoup" id="A0A3N4LPI8">
    <property type="interactions" value="413"/>
</dbReference>
<dbReference type="GO" id="GO:0008934">
    <property type="term" value="F:inositol monophosphate 1-phosphatase activity"/>
    <property type="evidence" value="ECO:0007669"/>
    <property type="project" value="InterPro"/>
</dbReference>
<accession>A0A3N4LPI8</accession>
<evidence type="ECO:0000256" key="2">
    <source>
        <dbReference type="ARBA" id="ARBA00001946"/>
    </source>
</evidence>
<dbReference type="GO" id="GO:0046872">
    <property type="term" value="F:metal ion binding"/>
    <property type="evidence" value="ECO:0007669"/>
    <property type="project" value="UniProtKB-KW"/>
</dbReference>
<dbReference type="InterPro" id="IPR033942">
    <property type="entry name" value="IMPase"/>
</dbReference>
<dbReference type="PROSITE" id="PS00630">
    <property type="entry name" value="IMP_2"/>
    <property type="match status" value="1"/>
</dbReference>
<dbReference type="EC" id="3.1.3.25" evidence="7"/>
<evidence type="ECO:0000256" key="4">
    <source>
        <dbReference type="ARBA" id="ARBA00022723"/>
    </source>
</evidence>
<keyword evidence="7" id="KW-0378">Hydrolase</keyword>
<sequence length="305" mass="33335">MPNVSRVQNGRSEYDLQQIHDDLIAIAKEAGKMMLAAKPSALTSGSKNNSADLVTETDQAIEQVVLGTLKAKYPTYSFLGEETYVPGMRLTDAPTFVCDPIDGTVNFVHGFPNFCISLAFTLKRKPLVGVIYHPSHNSLYTAITGRGSYHNLTTRLPFTHPYLAPLSTLSRSLCAVEWGSDRSGTNWECKYNTFRTLAGAPSEGGKMVHSLRSMGSAALSFCAVAKGEVDLYWEGGCWAWDVAAGWVILEEAGGVVVDANPGGWDIAVDGRRYFAVRGCEGGREQQKAIIEEFWTAVKGKYDYEP</sequence>
<dbReference type="EMBL" id="ML121546">
    <property type="protein sequence ID" value="RPB23439.1"/>
    <property type="molecule type" value="Genomic_DNA"/>
</dbReference>
<dbReference type="GO" id="GO:0007165">
    <property type="term" value="P:signal transduction"/>
    <property type="evidence" value="ECO:0007669"/>
    <property type="project" value="TreeGrafter"/>
</dbReference>
<keyword evidence="4 6" id="KW-0479">Metal-binding</keyword>
<name>A0A3N4LPI8_9PEZI</name>
<feature type="binding site" evidence="6">
    <location>
        <position position="101"/>
    </location>
    <ligand>
        <name>Mg(2+)</name>
        <dbReference type="ChEBI" id="CHEBI:18420"/>
        <label>1</label>
        <note>catalytic</note>
    </ligand>
</feature>
<dbReference type="Proteomes" id="UP000267821">
    <property type="component" value="Unassembled WGS sequence"/>
</dbReference>
<evidence type="ECO:0000256" key="7">
    <source>
        <dbReference type="RuleBase" id="RU364068"/>
    </source>
</evidence>
<dbReference type="FunFam" id="3.40.190.80:FF:000012">
    <property type="entry name" value="Inositol-1-monophosphatase"/>
    <property type="match status" value="1"/>
</dbReference>
<evidence type="ECO:0000256" key="6">
    <source>
        <dbReference type="PIRSR" id="PIRSR600760-2"/>
    </source>
</evidence>
<comment type="catalytic activity">
    <reaction evidence="1 7">
        <text>a myo-inositol phosphate + H2O = myo-inositol + phosphate</text>
        <dbReference type="Rhea" id="RHEA:24056"/>
        <dbReference type="ChEBI" id="CHEBI:15377"/>
        <dbReference type="ChEBI" id="CHEBI:17268"/>
        <dbReference type="ChEBI" id="CHEBI:43474"/>
        <dbReference type="ChEBI" id="CHEBI:84139"/>
        <dbReference type="EC" id="3.1.3.25"/>
    </reaction>
</comment>
<evidence type="ECO:0000313" key="9">
    <source>
        <dbReference type="Proteomes" id="UP000267821"/>
    </source>
</evidence>